<keyword evidence="2" id="KW-1185">Reference proteome</keyword>
<dbReference type="EMBL" id="ML208297">
    <property type="protein sequence ID" value="TFK71472.1"/>
    <property type="molecule type" value="Genomic_DNA"/>
</dbReference>
<reference evidence="1 2" key="1">
    <citation type="journal article" date="2019" name="Nat. Ecol. Evol.">
        <title>Megaphylogeny resolves global patterns of mushroom evolution.</title>
        <authorList>
            <person name="Varga T."/>
            <person name="Krizsan K."/>
            <person name="Foldi C."/>
            <person name="Dima B."/>
            <person name="Sanchez-Garcia M."/>
            <person name="Sanchez-Ramirez S."/>
            <person name="Szollosi G.J."/>
            <person name="Szarkandi J.G."/>
            <person name="Papp V."/>
            <person name="Albert L."/>
            <person name="Andreopoulos W."/>
            <person name="Angelini C."/>
            <person name="Antonin V."/>
            <person name="Barry K.W."/>
            <person name="Bougher N.L."/>
            <person name="Buchanan P."/>
            <person name="Buyck B."/>
            <person name="Bense V."/>
            <person name="Catcheside P."/>
            <person name="Chovatia M."/>
            <person name="Cooper J."/>
            <person name="Damon W."/>
            <person name="Desjardin D."/>
            <person name="Finy P."/>
            <person name="Geml J."/>
            <person name="Haridas S."/>
            <person name="Hughes K."/>
            <person name="Justo A."/>
            <person name="Karasinski D."/>
            <person name="Kautmanova I."/>
            <person name="Kiss B."/>
            <person name="Kocsube S."/>
            <person name="Kotiranta H."/>
            <person name="LaButti K.M."/>
            <person name="Lechner B.E."/>
            <person name="Liimatainen K."/>
            <person name="Lipzen A."/>
            <person name="Lukacs Z."/>
            <person name="Mihaltcheva S."/>
            <person name="Morgado L.N."/>
            <person name="Niskanen T."/>
            <person name="Noordeloos M.E."/>
            <person name="Ohm R.A."/>
            <person name="Ortiz-Santana B."/>
            <person name="Ovrebo C."/>
            <person name="Racz N."/>
            <person name="Riley R."/>
            <person name="Savchenko A."/>
            <person name="Shiryaev A."/>
            <person name="Soop K."/>
            <person name="Spirin V."/>
            <person name="Szebenyi C."/>
            <person name="Tomsovsky M."/>
            <person name="Tulloss R.E."/>
            <person name="Uehling J."/>
            <person name="Grigoriev I.V."/>
            <person name="Vagvolgyi C."/>
            <person name="Papp T."/>
            <person name="Martin F.M."/>
            <person name="Miettinen O."/>
            <person name="Hibbett D.S."/>
            <person name="Nagy L.G."/>
        </authorList>
    </citation>
    <scope>NUCLEOTIDE SEQUENCE [LARGE SCALE GENOMIC DNA]</scope>
    <source>
        <strain evidence="1 2">NL-1719</strain>
    </source>
</reference>
<dbReference type="Proteomes" id="UP000308600">
    <property type="component" value="Unassembled WGS sequence"/>
</dbReference>
<accession>A0ACD3B1I6</accession>
<name>A0ACD3B1I6_9AGAR</name>
<gene>
    <name evidence="1" type="ORF">BDN72DRAFT_958036</name>
</gene>
<sequence>MALLRTLGSQLLWPRGLRPIQSLSRTTTSLSKTYSAYPDEVLLQPPPPPPRHPLPDKPYPVKGPQSSYHLQESEDDDKLRQKVRELSKKLKLCHRQPIDWPVDQAQESDCLNVYISNILISPIVQLFNQLRHRSMDLITYKVDTIEDGCAYRATFEVEKSVYRVAPVLLFEISATGHSQSAMVLSAQIEDQMRRVWEKNAKTNIILTDLKSITIFSSPTPTNPSKVIYERFNGPDTLTALRVIIAAYLHDSLPIDFTDSFFKEERVIPHGVPKDPDKPLTPDQQLFPTCHRHSDFDIYTISHDRASALQFLRWKAYVKERVPQRFARPGETLSGWTLAFTHRHGEWKPCYPLRELPSETINYISTIKRPLPPHSEGLFDALKSSNTFVVNLVDDLTVSSEWGGRSRVSTCTLTSIDDQGLTSESPLLVLKLVDDRFYPLSFTTEDLAEWDVEECFAHFDSAESLVHREDAAYERLHFLQGSLIPHYYGAHQFVLPNGHRLFGMLMEYIPAPSILGGIAKSLTVKQQHQLVKSARHFVYALQRSDTPQRDWHPGQVLCRTLTSSAESSINSRDVVHGVFIDFGSAGIHAEEHAWSLSDDFGDCLYTLKRPEVGLDNEVLWESFASTGREPWDLWSSQFKVGDTIRWIESHELFEKIFLDRTIHK</sequence>
<protein>
    <submittedName>
        <fullName evidence="1">Uncharacterized protein</fullName>
    </submittedName>
</protein>
<evidence type="ECO:0000313" key="2">
    <source>
        <dbReference type="Proteomes" id="UP000308600"/>
    </source>
</evidence>
<organism evidence="1 2">
    <name type="scientific">Pluteus cervinus</name>
    <dbReference type="NCBI Taxonomy" id="181527"/>
    <lineage>
        <taxon>Eukaryota</taxon>
        <taxon>Fungi</taxon>
        <taxon>Dikarya</taxon>
        <taxon>Basidiomycota</taxon>
        <taxon>Agaricomycotina</taxon>
        <taxon>Agaricomycetes</taxon>
        <taxon>Agaricomycetidae</taxon>
        <taxon>Agaricales</taxon>
        <taxon>Pluteineae</taxon>
        <taxon>Pluteaceae</taxon>
        <taxon>Pluteus</taxon>
    </lineage>
</organism>
<proteinExistence type="predicted"/>
<evidence type="ECO:0000313" key="1">
    <source>
        <dbReference type="EMBL" id="TFK71472.1"/>
    </source>
</evidence>